<dbReference type="Pfam" id="PF26205">
    <property type="entry name" value="SH3_actinomycetes"/>
    <property type="match status" value="1"/>
</dbReference>
<evidence type="ECO:0000256" key="2">
    <source>
        <dbReference type="SAM" id="MobiDB-lite"/>
    </source>
</evidence>
<sequence>MRTSRVFVGRLAGRNVFDPVGDRIGRVRDVLVVFRATAAPRVVGLIVEIPGKRRVFVPISRVTSIGSGQVITTGLINVRRFEQRGGETRMIAELIGRDVQLAPDTPGAAPLTARIEDAAIERGRAGEWLVSEVFVRLPKPAAPFSRGDTRTVRWSDVRLPSSGAQSAELLIQTLVDLKPADLAENLLELPLARMVEVVGELPDERVADALEEMSEQDQLALLANLRPDRTADVLDRMEPDDAADLISALPAAKGEELLDLMEPEEAEDVRRLLEYDADTAGGLMSPSPIVLSAESSIAEGLAMIRRAEIPPAMASAVYVTHPPYETPTGEFLGMAHFQRMLRFPPHERLVTLVDTEIEPVTVHASAAEVSRRLASYDLVALPVVDDQYRLVGVVTVDDVLDHLLPDDWRHADDDDDPRPASAANRVSGRTIIPGSAR</sequence>
<proteinExistence type="predicted"/>
<dbReference type="InterPro" id="IPR058838">
    <property type="entry name" value="SH3_actinomycetes"/>
</dbReference>
<dbReference type="RefSeq" id="WP_202343339.1">
    <property type="nucleotide sequence ID" value="NZ_BAAAPI010000001.1"/>
</dbReference>
<dbReference type="InterPro" id="IPR011033">
    <property type="entry name" value="PRC_barrel-like_sf"/>
</dbReference>
<gene>
    <name evidence="4" type="ORF">D3230_02125</name>
</gene>
<dbReference type="Pfam" id="PF00571">
    <property type="entry name" value="CBS"/>
    <property type="match status" value="1"/>
</dbReference>
<dbReference type="PROSITE" id="PS51371">
    <property type="entry name" value="CBS"/>
    <property type="match status" value="1"/>
</dbReference>
<name>A0ABS1SC29_9MICO</name>
<dbReference type="SUPFAM" id="SSF54631">
    <property type="entry name" value="CBS-domain pair"/>
    <property type="match status" value="1"/>
</dbReference>
<feature type="region of interest" description="Disordered" evidence="2">
    <location>
        <begin position="408"/>
        <end position="437"/>
    </location>
</feature>
<dbReference type="PANTHER" id="PTHR43773">
    <property type="entry name" value="MAGNESIUM TRANSPORTER MGTE"/>
    <property type="match status" value="1"/>
</dbReference>
<organism evidence="4 5">
    <name type="scientific">Leucobacter chromiireducens subsp. solipictus</name>
    <dbReference type="NCBI Taxonomy" id="398235"/>
    <lineage>
        <taxon>Bacteria</taxon>
        <taxon>Bacillati</taxon>
        <taxon>Actinomycetota</taxon>
        <taxon>Actinomycetes</taxon>
        <taxon>Micrococcales</taxon>
        <taxon>Microbacteriaceae</taxon>
        <taxon>Leucobacter</taxon>
    </lineage>
</organism>
<dbReference type="SMART" id="SM00924">
    <property type="entry name" value="MgtE_N"/>
    <property type="match status" value="1"/>
</dbReference>
<dbReference type="Gene3D" id="2.30.30.240">
    <property type="entry name" value="PRC-barrel domain"/>
    <property type="match status" value="1"/>
</dbReference>
<accession>A0ABS1SC29</accession>
<protein>
    <submittedName>
        <fullName evidence="4">CBS domain-containing protein</fullName>
    </submittedName>
</protein>
<evidence type="ECO:0000259" key="3">
    <source>
        <dbReference type="PROSITE" id="PS51371"/>
    </source>
</evidence>
<reference evidence="4 5" key="1">
    <citation type="submission" date="2018-09" db="EMBL/GenBank/DDBJ databases">
        <title>Comparative genomics of Leucobacter spp.</title>
        <authorList>
            <person name="Reis A.C."/>
            <person name="Kolvenbach B.A."/>
            <person name="Corvini P.F.X."/>
            <person name="Nunes O.C."/>
        </authorList>
    </citation>
    <scope>NUCLEOTIDE SEQUENCE [LARGE SCALE GENOMIC DNA]</scope>
    <source>
        <strain evidence="4 5">TAN 31504</strain>
    </source>
</reference>
<keyword evidence="1" id="KW-0129">CBS domain</keyword>
<dbReference type="InterPro" id="IPR006669">
    <property type="entry name" value="MgtE_transporter"/>
</dbReference>
<dbReference type="SUPFAM" id="SSF158791">
    <property type="entry name" value="MgtE N-terminal domain-like"/>
    <property type="match status" value="1"/>
</dbReference>
<dbReference type="InterPro" id="IPR006668">
    <property type="entry name" value="Mg_transptr_MgtE_intracell_dom"/>
</dbReference>
<evidence type="ECO:0000313" key="4">
    <source>
        <dbReference type="EMBL" id="MBL3678103.1"/>
    </source>
</evidence>
<dbReference type="Proteomes" id="UP001645859">
    <property type="component" value="Unassembled WGS sequence"/>
</dbReference>
<dbReference type="Gene3D" id="3.10.580.10">
    <property type="entry name" value="CBS-domain"/>
    <property type="match status" value="1"/>
</dbReference>
<feature type="domain" description="CBS" evidence="3">
    <location>
        <begin position="353"/>
        <end position="413"/>
    </location>
</feature>
<dbReference type="EMBL" id="QYAC01000001">
    <property type="protein sequence ID" value="MBL3678103.1"/>
    <property type="molecule type" value="Genomic_DNA"/>
</dbReference>
<dbReference type="InterPro" id="IPR000644">
    <property type="entry name" value="CBS_dom"/>
</dbReference>
<evidence type="ECO:0000256" key="1">
    <source>
        <dbReference type="PROSITE-ProRule" id="PRU00703"/>
    </source>
</evidence>
<dbReference type="InterPro" id="IPR038076">
    <property type="entry name" value="MgtE_N_sf"/>
</dbReference>
<evidence type="ECO:0000313" key="5">
    <source>
        <dbReference type="Proteomes" id="UP001645859"/>
    </source>
</evidence>
<dbReference type="CDD" id="cd04606">
    <property type="entry name" value="CBS_pair_Mg_transporter"/>
    <property type="match status" value="1"/>
</dbReference>
<comment type="caution">
    <text evidence="4">The sequence shown here is derived from an EMBL/GenBank/DDBJ whole genome shotgun (WGS) entry which is preliminary data.</text>
</comment>
<dbReference type="PANTHER" id="PTHR43773:SF1">
    <property type="entry name" value="MAGNESIUM TRANSPORTER MGTE"/>
    <property type="match status" value="1"/>
</dbReference>
<keyword evidence="5" id="KW-1185">Reference proteome</keyword>
<dbReference type="Pfam" id="PF03448">
    <property type="entry name" value="MgtE_N"/>
    <property type="match status" value="1"/>
</dbReference>
<dbReference type="SMART" id="SM00116">
    <property type="entry name" value="CBS"/>
    <property type="match status" value="1"/>
</dbReference>
<dbReference type="InterPro" id="IPR046342">
    <property type="entry name" value="CBS_dom_sf"/>
</dbReference>
<dbReference type="Gene3D" id="1.25.60.10">
    <property type="entry name" value="MgtE N-terminal domain-like"/>
    <property type="match status" value="1"/>
</dbReference>
<dbReference type="SUPFAM" id="SSF50346">
    <property type="entry name" value="PRC-barrel domain"/>
    <property type="match status" value="1"/>
</dbReference>